<evidence type="ECO:0000313" key="8">
    <source>
        <dbReference type="Proteomes" id="UP001370348"/>
    </source>
</evidence>
<evidence type="ECO:0000259" key="6">
    <source>
        <dbReference type="PROSITE" id="PS50893"/>
    </source>
</evidence>
<proteinExistence type="inferred from homology"/>
<dbReference type="Gene3D" id="3.40.50.300">
    <property type="entry name" value="P-loop containing nucleotide triphosphate hydrolases"/>
    <property type="match status" value="1"/>
</dbReference>
<dbReference type="InterPro" id="IPR003593">
    <property type="entry name" value="AAA+_ATPase"/>
</dbReference>
<keyword evidence="2" id="KW-0813">Transport</keyword>
<feature type="region of interest" description="Disordered" evidence="5">
    <location>
        <begin position="315"/>
        <end position="357"/>
    </location>
</feature>
<dbReference type="PANTHER" id="PTHR43776">
    <property type="entry name" value="TRANSPORT ATP-BINDING PROTEIN"/>
    <property type="match status" value="1"/>
</dbReference>
<dbReference type="EMBL" id="CP089984">
    <property type="protein sequence ID" value="WXB20256.1"/>
    <property type="molecule type" value="Genomic_DNA"/>
</dbReference>
<evidence type="ECO:0000256" key="1">
    <source>
        <dbReference type="ARBA" id="ARBA00005417"/>
    </source>
</evidence>
<dbReference type="Pfam" id="PF00005">
    <property type="entry name" value="ABC_tran"/>
    <property type="match status" value="1"/>
</dbReference>
<dbReference type="InterPro" id="IPR013563">
    <property type="entry name" value="Oligopep_ABC_C"/>
</dbReference>
<dbReference type="Pfam" id="PF08352">
    <property type="entry name" value="oligo_HPY"/>
    <property type="match status" value="1"/>
</dbReference>
<dbReference type="SUPFAM" id="SSF52540">
    <property type="entry name" value="P-loop containing nucleoside triphosphate hydrolases"/>
    <property type="match status" value="1"/>
</dbReference>
<evidence type="ECO:0000256" key="5">
    <source>
        <dbReference type="SAM" id="MobiDB-lite"/>
    </source>
</evidence>
<feature type="compositionally biased region" description="Basic and acidic residues" evidence="5">
    <location>
        <begin position="339"/>
        <end position="357"/>
    </location>
</feature>
<dbReference type="InterPro" id="IPR017871">
    <property type="entry name" value="ABC_transporter-like_CS"/>
</dbReference>
<dbReference type="CDD" id="cd03257">
    <property type="entry name" value="ABC_NikE_OppD_transporters"/>
    <property type="match status" value="1"/>
</dbReference>
<dbReference type="GO" id="GO:0005524">
    <property type="term" value="F:ATP binding"/>
    <property type="evidence" value="ECO:0007669"/>
    <property type="project" value="UniProtKB-KW"/>
</dbReference>
<protein>
    <submittedName>
        <fullName evidence="7">ATP-binding cassette domain-containing protein</fullName>
    </submittedName>
</protein>
<comment type="similarity">
    <text evidence="1">Belongs to the ABC transporter superfamily.</text>
</comment>
<evidence type="ECO:0000256" key="3">
    <source>
        <dbReference type="ARBA" id="ARBA00022741"/>
    </source>
</evidence>
<gene>
    <name evidence="7" type="ORF">LZC94_27330</name>
</gene>
<dbReference type="Proteomes" id="UP001370348">
    <property type="component" value="Chromosome"/>
</dbReference>
<dbReference type="SMART" id="SM00382">
    <property type="entry name" value="AAA"/>
    <property type="match status" value="1"/>
</dbReference>
<organism evidence="7 8">
    <name type="scientific">Pendulispora albinea</name>
    <dbReference type="NCBI Taxonomy" id="2741071"/>
    <lineage>
        <taxon>Bacteria</taxon>
        <taxon>Pseudomonadati</taxon>
        <taxon>Myxococcota</taxon>
        <taxon>Myxococcia</taxon>
        <taxon>Myxococcales</taxon>
        <taxon>Sorangiineae</taxon>
        <taxon>Pendulisporaceae</taxon>
        <taxon>Pendulispora</taxon>
    </lineage>
</organism>
<name>A0ABZ2MCN6_9BACT</name>
<feature type="domain" description="ABC transporter" evidence="6">
    <location>
        <begin position="1"/>
        <end position="241"/>
    </location>
</feature>
<dbReference type="InterPro" id="IPR027417">
    <property type="entry name" value="P-loop_NTPase"/>
</dbReference>
<evidence type="ECO:0000256" key="2">
    <source>
        <dbReference type="ARBA" id="ARBA00022448"/>
    </source>
</evidence>
<reference evidence="7 8" key="1">
    <citation type="submission" date="2021-12" db="EMBL/GenBank/DDBJ databases">
        <title>Discovery of the Pendulisporaceae a myxobacterial family with distinct sporulation behavior and unique specialized metabolism.</title>
        <authorList>
            <person name="Garcia R."/>
            <person name="Popoff A."/>
            <person name="Bader C.D."/>
            <person name="Loehr J."/>
            <person name="Walesch S."/>
            <person name="Walt C."/>
            <person name="Boldt J."/>
            <person name="Bunk B."/>
            <person name="Haeckl F.J.F.P.J."/>
            <person name="Gunesch A.P."/>
            <person name="Birkelbach J."/>
            <person name="Nuebel U."/>
            <person name="Pietschmann T."/>
            <person name="Bach T."/>
            <person name="Mueller R."/>
        </authorList>
    </citation>
    <scope>NUCLEOTIDE SEQUENCE [LARGE SCALE GENOMIC DNA]</scope>
    <source>
        <strain evidence="7 8">MSr11954</strain>
    </source>
</reference>
<dbReference type="InterPro" id="IPR050319">
    <property type="entry name" value="ABC_transp_ATP-bind"/>
</dbReference>
<accession>A0ABZ2MCN6</accession>
<keyword evidence="3" id="KW-0547">Nucleotide-binding</keyword>
<keyword evidence="4 7" id="KW-0067">ATP-binding</keyword>
<dbReference type="PROSITE" id="PS00211">
    <property type="entry name" value="ABC_TRANSPORTER_1"/>
    <property type="match status" value="1"/>
</dbReference>
<dbReference type="NCBIfam" id="TIGR01727">
    <property type="entry name" value="oligo_HPY"/>
    <property type="match status" value="1"/>
</dbReference>
<evidence type="ECO:0000313" key="7">
    <source>
        <dbReference type="EMBL" id="WXB20256.1"/>
    </source>
</evidence>
<dbReference type="InterPro" id="IPR003439">
    <property type="entry name" value="ABC_transporter-like_ATP-bd"/>
</dbReference>
<dbReference type="PANTHER" id="PTHR43776:SF7">
    <property type="entry name" value="D,D-DIPEPTIDE TRANSPORT ATP-BINDING PROTEIN DDPF-RELATED"/>
    <property type="match status" value="1"/>
</dbReference>
<keyword evidence="8" id="KW-1185">Reference proteome</keyword>
<dbReference type="PROSITE" id="PS50893">
    <property type="entry name" value="ABC_TRANSPORTER_2"/>
    <property type="match status" value="1"/>
</dbReference>
<sequence length="357" mass="39113">MRTGLFARKTELLRAVDGVSLRVRRGETMGLVGESGCGKSTLGRLILRLIEPTYGRVVYDGREIGRYSASEMRPLRRKMQIIFQDPYSSLNPRMTVHDIVAEAIRIHKLASSRADETSMVVDLLKKVGLRSDVLRRYPHEFSGGQRQRIGIARALAVQPEFIVCDEPISALDVSIQAQIINLLAELQEELGLSYLFISHDLRVVEHVSHRVSVMYLGKIVEQGASEGLYENPLHPYTNALLAAVPDPDPAKKRLRIVLEGDVPSPTAPPAGCSFHPRCPRILRGTCDKEVPPLAEIEPGSGHRVACFNPHGVSPGSLRAPMEGRGEQDATDASDATDATDLREATDATNGADREATA</sequence>
<evidence type="ECO:0000256" key="4">
    <source>
        <dbReference type="ARBA" id="ARBA00022840"/>
    </source>
</evidence>